<proteinExistence type="predicted"/>
<keyword evidence="2" id="KW-1185">Reference proteome</keyword>
<evidence type="ECO:0000313" key="1">
    <source>
        <dbReference type="EMBL" id="KAH6925708.1"/>
    </source>
</evidence>
<gene>
    <name evidence="1" type="ORF">HPB50_008693</name>
</gene>
<protein>
    <submittedName>
        <fullName evidence="1">Uncharacterized protein</fullName>
    </submittedName>
</protein>
<organism evidence="1 2">
    <name type="scientific">Hyalomma asiaticum</name>
    <name type="common">Tick</name>
    <dbReference type="NCBI Taxonomy" id="266040"/>
    <lineage>
        <taxon>Eukaryota</taxon>
        <taxon>Metazoa</taxon>
        <taxon>Ecdysozoa</taxon>
        <taxon>Arthropoda</taxon>
        <taxon>Chelicerata</taxon>
        <taxon>Arachnida</taxon>
        <taxon>Acari</taxon>
        <taxon>Parasitiformes</taxon>
        <taxon>Ixodida</taxon>
        <taxon>Ixodoidea</taxon>
        <taxon>Ixodidae</taxon>
        <taxon>Hyalomminae</taxon>
        <taxon>Hyalomma</taxon>
    </lineage>
</organism>
<reference evidence="1" key="1">
    <citation type="submission" date="2020-05" db="EMBL/GenBank/DDBJ databases">
        <title>Large-scale comparative analyses of tick genomes elucidate their genetic diversity and vector capacities.</title>
        <authorList>
            <person name="Jia N."/>
            <person name="Wang J."/>
            <person name="Shi W."/>
            <person name="Du L."/>
            <person name="Sun Y."/>
            <person name="Zhan W."/>
            <person name="Jiang J."/>
            <person name="Wang Q."/>
            <person name="Zhang B."/>
            <person name="Ji P."/>
            <person name="Sakyi L.B."/>
            <person name="Cui X."/>
            <person name="Yuan T."/>
            <person name="Jiang B."/>
            <person name="Yang W."/>
            <person name="Lam T.T.-Y."/>
            <person name="Chang Q."/>
            <person name="Ding S."/>
            <person name="Wang X."/>
            <person name="Zhu J."/>
            <person name="Ruan X."/>
            <person name="Zhao L."/>
            <person name="Wei J."/>
            <person name="Que T."/>
            <person name="Du C."/>
            <person name="Cheng J."/>
            <person name="Dai P."/>
            <person name="Han X."/>
            <person name="Huang E."/>
            <person name="Gao Y."/>
            <person name="Liu J."/>
            <person name="Shao H."/>
            <person name="Ye R."/>
            <person name="Li L."/>
            <person name="Wei W."/>
            <person name="Wang X."/>
            <person name="Wang C."/>
            <person name="Yang T."/>
            <person name="Huo Q."/>
            <person name="Li W."/>
            <person name="Guo W."/>
            <person name="Chen H."/>
            <person name="Zhou L."/>
            <person name="Ni X."/>
            <person name="Tian J."/>
            <person name="Zhou Y."/>
            <person name="Sheng Y."/>
            <person name="Liu T."/>
            <person name="Pan Y."/>
            <person name="Xia L."/>
            <person name="Li J."/>
            <person name="Zhao F."/>
            <person name="Cao W."/>
        </authorList>
    </citation>
    <scope>NUCLEOTIDE SEQUENCE</scope>
    <source>
        <strain evidence="1">Hyas-2018</strain>
    </source>
</reference>
<dbReference type="EMBL" id="CM023487">
    <property type="protein sequence ID" value="KAH6925708.1"/>
    <property type="molecule type" value="Genomic_DNA"/>
</dbReference>
<accession>A0ACB7RSV7</accession>
<dbReference type="Proteomes" id="UP000821845">
    <property type="component" value="Chromosome 7"/>
</dbReference>
<sequence>MRISNFFHKLAAKRLERSESPLPRSGDVGGQGSKGQSPRPHAQRPVPHWHPQPGTTQQPPQELMDPQKTENWATVFPPLVGLLFPETRSNDVRPQALQPQQSPPWQSNIQSPSPYITHPTGALPIGLDLALMIAHMVQNYMRQ</sequence>
<evidence type="ECO:0000313" key="2">
    <source>
        <dbReference type="Proteomes" id="UP000821845"/>
    </source>
</evidence>
<name>A0ACB7RSV7_HYAAI</name>
<comment type="caution">
    <text evidence="1">The sequence shown here is derived from an EMBL/GenBank/DDBJ whole genome shotgun (WGS) entry which is preliminary data.</text>
</comment>